<dbReference type="Proteomes" id="UP000635996">
    <property type="component" value="Unassembled WGS sequence"/>
</dbReference>
<comment type="caution">
    <text evidence="1">The sequence shown here is derived from an EMBL/GenBank/DDBJ whole genome shotgun (WGS) entry which is preliminary data.</text>
</comment>
<sequence>MAGLLIAAGEGWVSWRADVLTAVQAAGLVFAECGGRVTGGRGVVARPVGDALPKAAVV</sequence>
<dbReference type="RefSeq" id="WP_168131629.1">
    <property type="nucleotide sequence ID" value="NZ_JAATEL010000012.1"/>
</dbReference>
<name>A0ABX0YT91_STRTL</name>
<keyword evidence="2" id="KW-1185">Reference proteome</keyword>
<reference evidence="1 2" key="1">
    <citation type="submission" date="2020-03" db="EMBL/GenBank/DDBJ databases">
        <title>WGS of actinomycetes isolated from Thailand.</title>
        <authorList>
            <person name="Thawai C."/>
        </authorList>
    </citation>
    <scope>NUCLEOTIDE SEQUENCE [LARGE SCALE GENOMIC DNA]</scope>
    <source>
        <strain evidence="1 2">NBRC 13905</strain>
    </source>
</reference>
<proteinExistence type="predicted"/>
<protein>
    <submittedName>
        <fullName evidence="1">Uncharacterized protein</fullName>
    </submittedName>
</protein>
<organism evidence="1 2">
    <name type="scientific">Streptomyces thermoviolaceus subsp. thermoviolaceus</name>
    <dbReference type="NCBI Taxonomy" id="66860"/>
    <lineage>
        <taxon>Bacteria</taxon>
        <taxon>Bacillati</taxon>
        <taxon>Actinomycetota</taxon>
        <taxon>Actinomycetes</taxon>
        <taxon>Kitasatosporales</taxon>
        <taxon>Streptomycetaceae</taxon>
        <taxon>Streptomyces</taxon>
    </lineage>
</organism>
<gene>
    <name evidence="1" type="ORF">HCJ95_13340</name>
</gene>
<evidence type="ECO:0000313" key="1">
    <source>
        <dbReference type="EMBL" id="NJP15247.1"/>
    </source>
</evidence>
<accession>A0ABX0YT91</accession>
<evidence type="ECO:0000313" key="2">
    <source>
        <dbReference type="Proteomes" id="UP000635996"/>
    </source>
</evidence>
<dbReference type="EMBL" id="JAATEL010000012">
    <property type="protein sequence ID" value="NJP15247.1"/>
    <property type="molecule type" value="Genomic_DNA"/>
</dbReference>